<feature type="non-terminal residue" evidence="3">
    <location>
        <position position="488"/>
    </location>
</feature>
<sequence>LDNVYSNFQVKSTSPSINATIPTSTDRSNITITYYEPVERFYGNISIYQIDKNGNTIIRQFVNGVNSFCSISDNGLTVTVNVLKSTFSNPNSQFYIKVDNDFVRSKAYRESLRGIYDNIWKFNTSSREETFADKIYGVLRLTKEGTEYYENLNSTGKDKFFTDLRLELSEIIPVNIKRLSSNGEKTQVDTTINSGRKILISLNIESSKEERSADSILNDLNDMITYKNMTSIDLFPTTKYLDGDFGFKPTPALWGKYKWKFLGVMLVLAILVVLFLIAKKIESKGHNIAILQLGLIIFDFAMDVLFVSKNGKVIEVLYIPSYENKSKAFLDWFSQNEKVASVFTVLSSADIETLSILHSNMAGFKFFQAPFSTKGKNRIFWASCLAIFVEDIPQVIIQLIYYFRVVTYDIIPLLSLVSSCLSLLINIIGRLFQAINTCRPGILKCDSSQNQDDFESLHQLQTPATERSSTSDESISHSVDVKEENEKK</sequence>
<dbReference type="AlphaFoldDB" id="A0A9N9CCL6"/>
<dbReference type="Proteomes" id="UP000789706">
    <property type="component" value="Unassembled WGS sequence"/>
</dbReference>
<keyword evidence="2" id="KW-0812">Transmembrane</keyword>
<feature type="transmembrane region" description="Helical" evidence="2">
    <location>
        <begin position="259"/>
        <end position="277"/>
    </location>
</feature>
<proteinExistence type="predicted"/>
<organism evidence="3 4">
    <name type="scientific">Diversispora eburnea</name>
    <dbReference type="NCBI Taxonomy" id="1213867"/>
    <lineage>
        <taxon>Eukaryota</taxon>
        <taxon>Fungi</taxon>
        <taxon>Fungi incertae sedis</taxon>
        <taxon>Mucoromycota</taxon>
        <taxon>Glomeromycotina</taxon>
        <taxon>Glomeromycetes</taxon>
        <taxon>Diversisporales</taxon>
        <taxon>Diversisporaceae</taxon>
        <taxon>Diversispora</taxon>
    </lineage>
</organism>
<comment type="caution">
    <text evidence="3">The sequence shown here is derived from an EMBL/GenBank/DDBJ whole genome shotgun (WGS) entry which is preliminary data.</text>
</comment>
<dbReference type="EMBL" id="CAJVPK010001737">
    <property type="protein sequence ID" value="CAG8597066.1"/>
    <property type="molecule type" value="Genomic_DNA"/>
</dbReference>
<feature type="compositionally biased region" description="Basic and acidic residues" evidence="1">
    <location>
        <begin position="479"/>
        <end position="488"/>
    </location>
</feature>
<evidence type="ECO:0000313" key="4">
    <source>
        <dbReference type="Proteomes" id="UP000789706"/>
    </source>
</evidence>
<name>A0A9N9CCL6_9GLOM</name>
<feature type="region of interest" description="Disordered" evidence="1">
    <location>
        <begin position="454"/>
        <end position="488"/>
    </location>
</feature>
<feature type="compositionally biased region" description="Polar residues" evidence="1">
    <location>
        <begin position="458"/>
        <end position="477"/>
    </location>
</feature>
<protein>
    <submittedName>
        <fullName evidence="3">1189_t:CDS:1</fullName>
    </submittedName>
</protein>
<feature type="transmembrane region" description="Helical" evidence="2">
    <location>
        <begin position="379"/>
        <end position="404"/>
    </location>
</feature>
<reference evidence="3" key="1">
    <citation type="submission" date="2021-06" db="EMBL/GenBank/DDBJ databases">
        <authorList>
            <person name="Kallberg Y."/>
            <person name="Tangrot J."/>
            <person name="Rosling A."/>
        </authorList>
    </citation>
    <scope>NUCLEOTIDE SEQUENCE</scope>
    <source>
        <strain evidence="3">AZ414A</strain>
    </source>
</reference>
<evidence type="ECO:0000256" key="2">
    <source>
        <dbReference type="SAM" id="Phobius"/>
    </source>
</evidence>
<gene>
    <name evidence="3" type="ORF">DEBURN_LOCUS9339</name>
</gene>
<dbReference type="OrthoDB" id="2447233at2759"/>
<keyword evidence="2" id="KW-1133">Transmembrane helix</keyword>
<feature type="transmembrane region" description="Helical" evidence="2">
    <location>
        <begin position="410"/>
        <end position="429"/>
    </location>
</feature>
<keyword evidence="4" id="KW-1185">Reference proteome</keyword>
<feature type="transmembrane region" description="Helical" evidence="2">
    <location>
        <begin position="289"/>
        <end position="308"/>
    </location>
</feature>
<evidence type="ECO:0000256" key="1">
    <source>
        <dbReference type="SAM" id="MobiDB-lite"/>
    </source>
</evidence>
<evidence type="ECO:0000313" key="3">
    <source>
        <dbReference type="EMBL" id="CAG8597066.1"/>
    </source>
</evidence>
<accession>A0A9N9CCL6</accession>
<keyword evidence="2" id="KW-0472">Membrane</keyword>